<feature type="transmembrane region" description="Helical" evidence="6">
    <location>
        <begin position="113"/>
        <end position="132"/>
    </location>
</feature>
<accession>A0ABT3ZAM6</accession>
<feature type="transmembrane region" description="Helical" evidence="6">
    <location>
        <begin position="193"/>
        <end position="214"/>
    </location>
</feature>
<comment type="similarity">
    <text evidence="2">Belongs to the TMEM86 family.</text>
</comment>
<evidence type="ECO:0000256" key="2">
    <source>
        <dbReference type="ARBA" id="ARBA00007375"/>
    </source>
</evidence>
<evidence type="ECO:0000256" key="1">
    <source>
        <dbReference type="ARBA" id="ARBA00004141"/>
    </source>
</evidence>
<dbReference type="RefSeq" id="WP_267654247.1">
    <property type="nucleotide sequence ID" value="NZ_JAOVZR010000001.1"/>
</dbReference>
<comment type="caution">
    <text evidence="7">The sequence shown here is derived from an EMBL/GenBank/DDBJ whole genome shotgun (WGS) entry which is preliminary data.</text>
</comment>
<comment type="subcellular location">
    <subcellularLocation>
        <location evidence="1">Membrane</location>
        <topology evidence="1">Multi-pass membrane protein</topology>
    </subcellularLocation>
</comment>
<dbReference type="Proteomes" id="UP001073227">
    <property type="component" value="Unassembled WGS sequence"/>
</dbReference>
<name>A0ABT3ZAM6_9HYPH</name>
<evidence type="ECO:0000256" key="5">
    <source>
        <dbReference type="ARBA" id="ARBA00023136"/>
    </source>
</evidence>
<dbReference type="PANTHER" id="PTHR31885:SF6">
    <property type="entry name" value="GH04784P"/>
    <property type="match status" value="1"/>
</dbReference>
<evidence type="ECO:0000313" key="8">
    <source>
        <dbReference type="Proteomes" id="UP001073227"/>
    </source>
</evidence>
<keyword evidence="5 6" id="KW-0472">Membrane</keyword>
<evidence type="ECO:0000256" key="3">
    <source>
        <dbReference type="ARBA" id="ARBA00022692"/>
    </source>
</evidence>
<gene>
    <name evidence="7" type="ORF">OEG84_13630</name>
</gene>
<dbReference type="EMBL" id="JAOVZR010000001">
    <property type="protein sequence ID" value="MCY0148711.1"/>
    <property type="molecule type" value="Genomic_DNA"/>
</dbReference>
<evidence type="ECO:0000256" key="6">
    <source>
        <dbReference type="SAM" id="Phobius"/>
    </source>
</evidence>
<feature type="transmembrane region" description="Helical" evidence="6">
    <location>
        <begin position="144"/>
        <end position="172"/>
    </location>
</feature>
<keyword evidence="8" id="KW-1185">Reference proteome</keyword>
<feature type="transmembrane region" description="Helical" evidence="6">
    <location>
        <begin position="43"/>
        <end position="70"/>
    </location>
</feature>
<evidence type="ECO:0000313" key="7">
    <source>
        <dbReference type="EMBL" id="MCY0148711.1"/>
    </source>
</evidence>
<sequence>MSAFFENHNGVVLACLLISLVGFVIYLLMLQRPTSLMRTLAKTAAVAALSVMALAVGGPLLLIFALALSALGDAFLAHEGEAAFLGGLGSFLLAHIFYAVLFISSGPGFSLDVLPGLAAVVVFALVVGFVMVRGAGPLALPVAAYALAIASMGLGGVTLGGQVLAGVVLFMASDAILGTEKFLMTKDSPARRASSIAVWVLYYSGQVLITRGLLV</sequence>
<keyword evidence="3 6" id="KW-0812">Transmembrane</keyword>
<protein>
    <submittedName>
        <fullName evidence="7">Lysoplasmalogenase</fullName>
    </submittedName>
</protein>
<evidence type="ECO:0000256" key="4">
    <source>
        <dbReference type="ARBA" id="ARBA00022989"/>
    </source>
</evidence>
<dbReference type="Pfam" id="PF07947">
    <property type="entry name" value="YhhN"/>
    <property type="match status" value="1"/>
</dbReference>
<organism evidence="7 8">
    <name type="scientific">Hoeflea algicola</name>
    <dbReference type="NCBI Taxonomy" id="2983763"/>
    <lineage>
        <taxon>Bacteria</taxon>
        <taxon>Pseudomonadati</taxon>
        <taxon>Pseudomonadota</taxon>
        <taxon>Alphaproteobacteria</taxon>
        <taxon>Hyphomicrobiales</taxon>
        <taxon>Rhizobiaceae</taxon>
        <taxon>Hoeflea</taxon>
    </lineage>
</organism>
<reference evidence="7" key="1">
    <citation type="submission" date="2022-10" db="EMBL/GenBank/DDBJ databases">
        <title>Hoeflea sp. G2-23, isolated from marine algae.</title>
        <authorList>
            <person name="Kristyanto S."/>
            <person name="Kim J.M."/>
            <person name="Jeon C.O."/>
        </authorList>
    </citation>
    <scope>NUCLEOTIDE SEQUENCE</scope>
    <source>
        <strain evidence="7">G2-23</strain>
    </source>
</reference>
<feature type="transmembrane region" description="Helical" evidence="6">
    <location>
        <begin position="12"/>
        <end position="31"/>
    </location>
</feature>
<dbReference type="PANTHER" id="PTHR31885">
    <property type="entry name" value="GH04784P"/>
    <property type="match status" value="1"/>
</dbReference>
<proteinExistence type="inferred from homology"/>
<dbReference type="InterPro" id="IPR012506">
    <property type="entry name" value="TMEM86B-like"/>
</dbReference>
<feature type="transmembrane region" description="Helical" evidence="6">
    <location>
        <begin position="82"/>
        <end position="101"/>
    </location>
</feature>
<keyword evidence="4 6" id="KW-1133">Transmembrane helix</keyword>